<dbReference type="Gene3D" id="3.50.50.60">
    <property type="entry name" value="FAD/NAD(P)-binding domain"/>
    <property type="match status" value="2"/>
</dbReference>
<gene>
    <name evidence="10" type="ordered locus">ABO_2598</name>
</gene>
<keyword evidence="11" id="KW-1185">Reference proteome</keyword>
<dbReference type="RefSeq" id="WP_011589869.1">
    <property type="nucleotide sequence ID" value="NC_008260.1"/>
</dbReference>
<evidence type="ECO:0000256" key="1">
    <source>
        <dbReference type="ARBA" id="ARBA00001974"/>
    </source>
</evidence>
<dbReference type="Proteomes" id="UP000008871">
    <property type="component" value="Chromosome"/>
</dbReference>
<dbReference type="STRING" id="393595.ABO_2598"/>
<comment type="similarity">
    <text evidence="3">Belongs to the UbiH/COQ6 family.</text>
</comment>
<evidence type="ECO:0000256" key="2">
    <source>
        <dbReference type="ARBA" id="ARBA00004749"/>
    </source>
</evidence>
<dbReference type="UniPathway" id="UPA00232"/>
<dbReference type="InterPro" id="IPR036188">
    <property type="entry name" value="FAD/NAD-bd_sf"/>
</dbReference>
<dbReference type="GO" id="GO:0006744">
    <property type="term" value="P:ubiquinone biosynthetic process"/>
    <property type="evidence" value="ECO:0007669"/>
    <property type="project" value="UniProtKB-UniPathway"/>
</dbReference>
<keyword evidence="7" id="KW-0503">Monooxygenase</keyword>
<dbReference type="Pfam" id="PF01494">
    <property type="entry name" value="FAD_binding_3"/>
    <property type="match status" value="1"/>
</dbReference>
<comment type="subunit">
    <text evidence="8">Component of the Ubi complex metabolon, which regroups five ubiquinone biosynthesis proteins (UbiE, UbiF, UbiG, UbiH and UbiI) and two accessory factors (UbiK and the lipid-binding protein UbiJ).</text>
</comment>
<feature type="domain" description="FAD-binding" evidence="9">
    <location>
        <begin position="14"/>
        <end position="355"/>
    </location>
</feature>
<dbReference type="AlphaFoldDB" id="Q0VLA2"/>
<accession>Q0VLA2</accession>
<dbReference type="GO" id="GO:0110142">
    <property type="term" value="C:ubiquinone biosynthesis complex"/>
    <property type="evidence" value="ECO:0007669"/>
    <property type="project" value="UniProtKB-ARBA"/>
</dbReference>
<keyword evidence="5" id="KW-0274">FAD</keyword>
<comment type="cofactor">
    <cofactor evidence="1">
        <name>FAD</name>
        <dbReference type="ChEBI" id="CHEBI:57692"/>
    </cofactor>
</comment>
<dbReference type="GO" id="GO:0071949">
    <property type="term" value="F:FAD binding"/>
    <property type="evidence" value="ECO:0007669"/>
    <property type="project" value="InterPro"/>
</dbReference>
<keyword evidence="4" id="KW-0285">Flavoprotein</keyword>
<dbReference type="PRINTS" id="PR00420">
    <property type="entry name" value="RNGMNOXGNASE"/>
</dbReference>
<dbReference type="FunFam" id="3.50.50.60:FF:000021">
    <property type="entry name" value="Ubiquinone biosynthesis monooxygenase COQ6"/>
    <property type="match status" value="1"/>
</dbReference>
<dbReference type="PANTHER" id="PTHR43876">
    <property type="entry name" value="UBIQUINONE BIOSYNTHESIS MONOOXYGENASE COQ6, MITOCHONDRIAL"/>
    <property type="match status" value="1"/>
</dbReference>
<protein>
    <submittedName>
        <fullName evidence="10">Oxygenase</fullName>
        <ecNumber evidence="10">1.-.-.-</ecNumber>
    </submittedName>
</protein>
<dbReference type="InterPro" id="IPR010971">
    <property type="entry name" value="UbiH/COQ6"/>
</dbReference>
<dbReference type="KEGG" id="abo:ABO_2598"/>
<organism evidence="10 11">
    <name type="scientific">Alcanivorax borkumensis (strain ATCC 700651 / DSM 11573 / NCIMB 13689 / SK2)</name>
    <dbReference type="NCBI Taxonomy" id="393595"/>
    <lineage>
        <taxon>Bacteria</taxon>
        <taxon>Pseudomonadati</taxon>
        <taxon>Pseudomonadota</taxon>
        <taxon>Gammaproteobacteria</taxon>
        <taxon>Oceanospirillales</taxon>
        <taxon>Alcanivoracaceae</taxon>
        <taxon>Alcanivorax</taxon>
    </lineage>
</organism>
<comment type="pathway">
    <text evidence="2">Cofactor biosynthesis; ubiquinone biosynthesis.</text>
</comment>
<dbReference type="SUPFAM" id="SSF51905">
    <property type="entry name" value="FAD/NAD(P)-binding domain"/>
    <property type="match status" value="1"/>
</dbReference>
<name>Q0VLA2_ALCBS</name>
<reference evidence="10 11" key="1">
    <citation type="journal article" date="2006" name="Nat. Biotechnol.">
        <title>Genome sequence of the ubiquitous hydrocarbon-degrading marine bacterium Alcanivorax borkumensis.</title>
        <authorList>
            <person name="Schneiker S."/>
            <person name="Martins dos Santos V.A.P."/>
            <person name="Bartels D."/>
            <person name="Bekel T."/>
            <person name="Brecht M."/>
            <person name="Buhrmester J."/>
            <person name="Chernikova T.N."/>
            <person name="Denaro R."/>
            <person name="Ferrer M."/>
            <person name="Gertler C."/>
            <person name="Goesmann A."/>
            <person name="Golyshina O.V."/>
            <person name="Kaminski F."/>
            <person name="Khachane A.N."/>
            <person name="Lang S."/>
            <person name="Linke B."/>
            <person name="McHardy A.C."/>
            <person name="Meyer F."/>
            <person name="Nechitaylo T."/>
            <person name="Puehler A."/>
            <person name="Regenhardt D."/>
            <person name="Rupp O."/>
            <person name="Sabirova J.S."/>
            <person name="Selbitschka W."/>
            <person name="Yakimov M.M."/>
            <person name="Timmis K.N."/>
            <person name="Vorhoelter F.-J."/>
            <person name="Weidner S."/>
            <person name="Kaiser O."/>
            <person name="Golyshin P.N."/>
        </authorList>
    </citation>
    <scope>NUCLEOTIDE SEQUENCE [LARGE SCALE GENOMIC DNA]</scope>
    <source>
        <strain evidence="11">ATCC 700651 / DSM 11573 / NCIMB 13689 / SK2</strain>
    </source>
</reference>
<evidence type="ECO:0000256" key="4">
    <source>
        <dbReference type="ARBA" id="ARBA00022630"/>
    </source>
</evidence>
<dbReference type="HOGENOM" id="CLU_009665_8_3_6"/>
<dbReference type="GO" id="GO:0016705">
    <property type="term" value="F:oxidoreductase activity, acting on paired donors, with incorporation or reduction of molecular oxygen"/>
    <property type="evidence" value="ECO:0007669"/>
    <property type="project" value="InterPro"/>
</dbReference>
<dbReference type="GO" id="GO:0004497">
    <property type="term" value="F:monooxygenase activity"/>
    <property type="evidence" value="ECO:0007669"/>
    <property type="project" value="UniProtKB-KW"/>
</dbReference>
<dbReference type="PROSITE" id="PS01304">
    <property type="entry name" value="UBIH"/>
    <property type="match status" value="1"/>
</dbReference>
<evidence type="ECO:0000259" key="9">
    <source>
        <dbReference type="Pfam" id="PF01494"/>
    </source>
</evidence>
<dbReference type="EMBL" id="AM286690">
    <property type="protein sequence ID" value="CAL18046.1"/>
    <property type="molecule type" value="Genomic_DNA"/>
</dbReference>
<evidence type="ECO:0000313" key="11">
    <source>
        <dbReference type="Proteomes" id="UP000008871"/>
    </source>
</evidence>
<dbReference type="EC" id="1.-.-.-" evidence="10"/>
<evidence type="ECO:0000313" key="10">
    <source>
        <dbReference type="EMBL" id="CAL18046.1"/>
    </source>
</evidence>
<keyword evidence="6 10" id="KW-0560">Oxidoreductase</keyword>
<evidence type="ECO:0000256" key="7">
    <source>
        <dbReference type="ARBA" id="ARBA00023033"/>
    </source>
</evidence>
<dbReference type="InterPro" id="IPR002938">
    <property type="entry name" value="FAD-bd"/>
</dbReference>
<proteinExistence type="inferred from homology"/>
<evidence type="ECO:0000256" key="3">
    <source>
        <dbReference type="ARBA" id="ARBA00005349"/>
    </source>
</evidence>
<dbReference type="InterPro" id="IPR018168">
    <property type="entry name" value="Ubi_Hdrlase_CS"/>
</dbReference>
<evidence type="ECO:0000256" key="6">
    <source>
        <dbReference type="ARBA" id="ARBA00023002"/>
    </source>
</evidence>
<dbReference type="InterPro" id="IPR051205">
    <property type="entry name" value="UbiH/COQ6_monooxygenase"/>
</dbReference>
<dbReference type="PANTHER" id="PTHR43876:SF7">
    <property type="entry name" value="UBIQUINONE BIOSYNTHESIS MONOOXYGENASE COQ6, MITOCHONDRIAL"/>
    <property type="match status" value="1"/>
</dbReference>
<evidence type="ECO:0000256" key="5">
    <source>
        <dbReference type="ARBA" id="ARBA00022827"/>
    </source>
</evidence>
<evidence type="ECO:0000256" key="8">
    <source>
        <dbReference type="ARBA" id="ARBA00065734"/>
    </source>
</evidence>
<dbReference type="eggNOG" id="COG0654">
    <property type="taxonomic scope" value="Bacteria"/>
</dbReference>
<dbReference type="NCBIfam" id="TIGR01988">
    <property type="entry name" value="Ubi-OHases"/>
    <property type="match status" value="1"/>
</dbReference>
<sequence length="427" mass="45886">MHPNSVSSASEKQHIVIVGGGMTGGLLAVLLAEQGLNVTVLDGAPAPAMPEGAAQLRVSTLTEASHWLLRNTGVWDCLDLSRVQPYHAMQVWDQDGTGEVLFRAEEIGAKSLGWLLENGHLAAALYRKAATLPTLDWQCGVQVDALRRDAKTGQWAVRSGDSFWQADLLVGADGARSQVREQAGISGGPRDSGHHALVATIATQRPHDGCARQVFMETGPLALLPLFTGEGQDDQRQCSIVWSGWPQRIAALRDKDAAAFAAELQAAVGGALGPVTLLSERAVFPIQERHASQYISAGLALVGDAAHVIHPLAGQGVNLGLLDAAVLAEEVKRACEQGSGCADPSALARYQRRRRGENLLMQNAMRGFQSLFEQRALPVRWLRNTGMRWVNQAGPVKGFFARQAMGRSADLPAKARPPVWDARANRH</sequence>